<dbReference type="AlphaFoldDB" id="A0A0M6Y253"/>
<comment type="subcellular location">
    <subcellularLocation>
        <location evidence="1">Cell inner membrane</location>
        <topology evidence="1">Peripheral membrane protein</topology>
    </subcellularLocation>
</comment>
<proteinExistence type="inferred from homology"/>
<feature type="domain" description="ABC transporter" evidence="6">
    <location>
        <begin position="8"/>
        <end position="238"/>
    </location>
</feature>
<dbReference type="GO" id="GO:0140359">
    <property type="term" value="F:ABC-type transporter activity"/>
    <property type="evidence" value="ECO:0007669"/>
    <property type="project" value="UniProtKB-ARBA"/>
</dbReference>
<evidence type="ECO:0000256" key="2">
    <source>
        <dbReference type="ARBA" id="ARBA00005417"/>
    </source>
</evidence>
<dbReference type="InterPro" id="IPR027417">
    <property type="entry name" value="P-loop_NTPase"/>
</dbReference>
<dbReference type="Gene3D" id="2.40.50.100">
    <property type="match status" value="1"/>
</dbReference>
<dbReference type="Pfam" id="PF00005">
    <property type="entry name" value="ABC_tran"/>
    <property type="match status" value="1"/>
</dbReference>
<evidence type="ECO:0000256" key="4">
    <source>
        <dbReference type="ARBA" id="ARBA00022741"/>
    </source>
</evidence>
<gene>
    <name evidence="7" type="primary">potA_2</name>
    <name evidence="7" type="ORF">LAL4801_02226</name>
</gene>
<keyword evidence="5 7" id="KW-0067">ATP-binding</keyword>
<keyword evidence="3" id="KW-0813">Transport</keyword>
<dbReference type="Gene3D" id="3.40.50.300">
    <property type="entry name" value="P-loop containing nucleotide triphosphate hydrolases"/>
    <property type="match status" value="1"/>
</dbReference>
<evidence type="ECO:0000313" key="8">
    <source>
        <dbReference type="Proteomes" id="UP000048926"/>
    </source>
</evidence>
<reference evidence="8" key="1">
    <citation type="submission" date="2015-07" db="EMBL/GenBank/DDBJ databases">
        <authorList>
            <person name="Rodrigo-Torres Lidia"/>
            <person name="Arahal R.David."/>
        </authorList>
    </citation>
    <scope>NUCLEOTIDE SEQUENCE [LARGE SCALE GENOMIC DNA]</scope>
    <source>
        <strain evidence="8">CECT 4801</strain>
    </source>
</reference>
<accession>A0A0M6Y253</accession>
<dbReference type="SUPFAM" id="SSF52540">
    <property type="entry name" value="P-loop containing nucleoside triphosphate hydrolases"/>
    <property type="match status" value="1"/>
</dbReference>
<keyword evidence="4" id="KW-0547">Nucleotide-binding</keyword>
<dbReference type="RefSeq" id="WP_023003308.1">
    <property type="nucleotide sequence ID" value="NZ_CP045627.1"/>
</dbReference>
<comment type="similarity">
    <text evidence="2">Belongs to the ABC transporter superfamily.</text>
</comment>
<dbReference type="InterPro" id="IPR013611">
    <property type="entry name" value="Transp-assoc_OB_typ2"/>
</dbReference>
<dbReference type="Pfam" id="PF08402">
    <property type="entry name" value="TOBE_2"/>
    <property type="match status" value="1"/>
</dbReference>
<keyword evidence="8" id="KW-1185">Reference proteome</keyword>
<dbReference type="OrthoDB" id="9802264at2"/>
<dbReference type="PROSITE" id="PS00211">
    <property type="entry name" value="ABC_TRANSPORTER_1"/>
    <property type="match status" value="1"/>
</dbReference>
<dbReference type="InterPro" id="IPR003593">
    <property type="entry name" value="AAA+_ATPase"/>
</dbReference>
<dbReference type="FunFam" id="3.40.50.300:FF:000042">
    <property type="entry name" value="Maltose/maltodextrin ABC transporter, ATP-binding protein"/>
    <property type="match status" value="1"/>
</dbReference>
<dbReference type="SMART" id="SM00382">
    <property type="entry name" value="AAA"/>
    <property type="match status" value="1"/>
</dbReference>
<name>A0A0M6Y253_9HYPH</name>
<dbReference type="PANTHER" id="PTHR42781:SF4">
    <property type="entry name" value="SPERMIDINE_PUTRESCINE IMPORT ATP-BINDING PROTEIN POTA"/>
    <property type="match status" value="1"/>
</dbReference>
<dbReference type="InterPro" id="IPR017871">
    <property type="entry name" value="ABC_transporter-like_CS"/>
</dbReference>
<sequence length="352" mass="38477">MTRKAVEIRIEDLHLSFGTTEVLRGVNMTIEPGEFYAFLGPSGSGKSTLLRAIAGFGPTPRGRILIGGRDIAKLPPWKRNVGMVFQSYALWPHMSVRANVAFGLEERKVARKDIGTRVESALELVGLLHLADRMPSQLSGGQQQRVALARTVVVEPDVLLLDEPLSNLDASLRIQMRRELLSLQRKLGLTTIFVTHDQEEANTTADRMAVLDGGVIQQMGTPQELYDTPANLFVAKFLGTANIIDGTLQRGDGGNTFKIASGEVLHLGAGSPDGSSLVLRPQNIEIVTDQNHPDLITGKVKHREFLGSQTRYLVEAAGSELIIDQKHVGGVDWYEPGMEVKMSVNTRNAVLL</sequence>
<dbReference type="SUPFAM" id="SSF50331">
    <property type="entry name" value="MOP-like"/>
    <property type="match status" value="1"/>
</dbReference>
<dbReference type="PANTHER" id="PTHR42781">
    <property type="entry name" value="SPERMIDINE/PUTRESCINE IMPORT ATP-BINDING PROTEIN POTA"/>
    <property type="match status" value="1"/>
</dbReference>
<dbReference type="InterPro" id="IPR008995">
    <property type="entry name" value="Mo/tungstate-bd_C_term_dom"/>
</dbReference>
<dbReference type="Proteomes" id="UP000048926">
    <property type="component" value="Unassembled WGS sequence"/>
</dbReference>
<dbReference type="GO" id="GO:0043190">
    <property type="term" value="C:ATP-binding cassette (ABC) transporter complex"/>
    <property type="evidence" value="ECO:0007669"/>
    <property type="project" value="InterPro"/>
</dbReference>
<dbReference type="InterPro" id="IPR003439">
    <property type="entry name" value="ABC_transporter-like_ATP-bd"/>
</dbReference>
<dbReference type="STRING" id="187304.B0E33_18345"/>
<dbReference type="InterPro" id="IPR050093">
    <property type="entry name" value="ABC_SmlMolc_Importer"/>
</dbReference>
<dbReference type="GO" id="GO:0005524">
    <property type="term" value="F:ATP binding"/>
    <property type="evidence" value="ECO:0007669"/>
    <property type="project" value="UniProtKB-KW"/>
</dbReference>
<evidence type="ECO:0000256" key="3">
    <source>
        <dbReference type="ARBA" id="ARBA00022448"/>
    </source>
</evidence>
<protein>
    <submittedName>
        <fullName evidence="7">Spermidine/putrescine import ATP-binding protein PotA</fullName>
        <ecNumber evidence="7">3.6.3.31</ecNumber>
    </submittedName>
</protein>
<evidence type="ECO:0000313" key="7">
    <source>
        <dbReference type="EMBL" id="CTQ43784.1"/>
    </source>
</evidence>
<dbReference type="EMBL" id="CXST01000001">
    <property type="protein sequence ID" value="CTQ43784.1"/>
    <property type="molecule type" value="Genomic_DNA"/>
</dbReference>
<keyword evidence="7" id="KW-0378">Hydrolase</keyword>
<organism evidence="7 8">
    <name type="scientific">Roseibium aggregatum</name>
    <dbReference type="NCBI Taxonomy" id="187304"/>
    <lineage>
        <taxon>Bacteria</taxon>
        <taxon>Pseudomonadati</taxon>
        <taxon>Pseudomonadota</taxon>
        <taxon>Alphaproteobacteria</taxon>
        <taxon>Hyphomicrobiales</taxon>
        <taxon>Stappiaceae</taxon>
        <taxon>Roseibium</taxon>
    </lineage>
</organism>
<dbReference type="GO" id="GO:0016887">
    <property type="term" value="F:ATP hydrolysis activity"/>
    <property type="evidence" value="ECO:0007669"/>
    <property type="project" value="InterPro"/>
</dbReference>
<dbReference type="EC" id="3.6.3.31" evidence="7"/>
<evidence type="ECO:0000256" key="1">
    <source>
        <dbReference type="ARBA" id="ARBA00004417"/>
    </source>
</evidence>
<dbReference type="PROSITE" id="PS50893">
    <property type="entry name" value="ABC_TRANSPORTER_2"/>
    <property type="match status" value="1"/>
</dbReference>
<evidence type="ECO:0000259" key="6">
    <source>
        <dbReference type="PROSITE" id="PS50893"/>
    </source>
</evidence>
<evidence type="ECO:0000256" key="5">
    <source>
        <dbReference type="ARBA" id="ARBA00022840"/>
    </source>
</evidence>